<dbReference type="EMBL" id="ADBV01005932">
    <property type="protein sequence ID" value="EJW79023.1"/>
    <property type="molecule type" value="Genomic_DNA"/>
</dbReference>
<gene>
    <name evidence="1" type="ORF">WUBG_10068</name>
</gene>
<proteinExistence type="predicted"/>
<dbReference type="AlphaFoldDB" id="J9EA73"/>
<protein>
    <submittedName>
        <fullName evidence="1">Uncharacterized protein</fullName>
    </submittedName>
</protein>
<sequence length="51" mass="5850">HIWIVVQWSFDPSFCSLGSVSFTMLDREEEVETKERIVEAALSDLVPVHSE</sequence>
<reference evidence="2" key="1">
    <citation type="submission" date="2012-08" db="EMBL/GenBank/DDBJ databases">
        <title>The Genome Sequence of Wuchereria bancrofti.</title>
        <authorList>
            <person name="Nutman T.B."/>
            <person name="Fink D.L."/>
            <person name="Russ C."/>
            <person name="Young S."/>
            <person name="Zeng Q."/>
            <person name="Koehrsen M."/>
            <person name="Alvarado L."/>
            <person name="Berlin A."/>
            <person name="Chapman S.B."/>
            <person name="Chen Z."/>
            <person name="Freedman E."/>
            <person name="Gellesch M."/>
            <person name="Goldberg J."/>
            <person name="Griggs A."/>
            <person name="Gujja S."/>
            <person name="Heilman E.R."/>
            <person name="Heiman D."/>
            <person name="Hepburn T."/>
            <person name="Howarth C."/>
            <person name="Jen D."/>
            <person name="Larson L."/>
            <person name="Lewis B."/>
            <person name="Mehta T."/>
            <person name="Park D."/>
            <person name="Pearson M."/>
            <person name="Roberts A."/>
            <person name="Saif S."/>
            <person name="Shea T."/>
            <person name="Shenoy N."/>
            <person name="Sisk P."/>
            <person name="Stolte C."/>
            <person name="Sykes S."/>
            <person name="Walk T."/>
            <person name="White J."/>
            <person name="Yandava C."/>
            <person name="Haas B."/>
            <person name="Henn M.R."/>
            <person name="Nusbaum C."/>
            <person name="Birren B."/>
        </authorList>
    </citation>
    <scope>NUCLEOTIDE SEQUENCE [LARGE SCALE GENOMIC DNA]</scope>
    <source>
        <strain evidence="2">NA</strain>
    </source>
</reference>
<evidence type="ECO:0000313" key="2">
    <source>
        <dbReference type="Proteomes" id="UP000004810"/>
    </source>
</evidence>
<dbReference type="Proteomes" id="UP000004810">
    <property type="component" value="Unassembled WGS sequence"/>
</dbReference>
<name>J9EA73_WUCBA</name>
<feature type="non-terminal residue" evidence="1">
    <location>
        <position position="51"/>
    </location>
</feature>
<feature type="non-terminal residue" evidence="1">
    <location>
        <position position="1"/>
    </location>
</feature>
<organism evidence="1 2">
    <name type="scientific">Wuchereria bancrofti</name>
    <dbReference type="NCBI Taxonomy" id="6293"/>
    <lineage>
        <taxon>Eukaryota</taxon>
        <taxon>Metazoa</taxon>
        <taxon>Ecdysozoa</taxon>
        <taxon>Nematoda</taxon>
        <taxon>Chromadorea</taxon>
        <taxon>Rhabditida</taxon>
        <taxon>Spirurina</taxon>
        <taxon>Spiruromorpha</taxon>
        <taxon>Filarioidea</taxon>
        <taxon>Onchocercidae</taxon>
        <taxon>Wuchereria</taxon>
    </lineage>
</organism>
<accession>J9EA73</accession>
<comment type="caution">
    <text evidence="1">The sequence shown here is derived from an EMBL/GenBank/DDBJ whole genome shotgun (WGS) entry which is preliminary data.</text>
</comment>
<evidence type="ECO:0000313" key="1">
    <source>
        <dbReference type="EMBL" id="EJW79023.1"/>
    </source>
</evidence>